<dbReference type="EMBL" id="CP006704">
    <property type="protein sequence ID" value="AIJ44956.1"/>
    <property type="molecule type" value="Genomic_DNA"/>
</dbReference>
<evidence type="ECO:0000256" key="3">
    <source>
        <dbReference type="ARBA" id="ARBA00038209"/>
    </source>
</evidence>
<proteinExistence type="inferred from homology"/>
<dbReference type="PANTHER" id="PTHR43174">
    <property type="entry name" value="UDP-N-ACETYLGLUCOSAMINE 2-EPIMERASE"/>
    <property type="match status" value="1"/>
</dbReference>
<dbReference type="Pfam" id="PF02350">
    <property type="entry name" value="Epimerase_2"/>
    <property type="match status" value="1"/>
</dbReference>
<evidence type="ECO:0000256" key="1">
    <source>
        <dbReference type="ARBA" id="ARBA00023235"/>
    </source>
</evidence>
<evidence type="ECO:0000313" key="8">
    <source>
        <dbReference type="Proteomes" id="UP000028782"/>
    </source>
</evidence>
<dbReference type="PANTHER" id="PTHR43174:SF2">
    <property type="entry name" value="UDP-N-ACETYLGLUCOSAMINE 2-EPIMERASE"/>
    <property type="match status" value="1"/>
</dbReference>
<dbReference type="GO" id="GO:0008761">
    <property type="term" value="F:UDP-N-acetylglucosamine 2-epimerase activity"/>
    <property type="evidence" value="ECO:0007669"/>
    <property type="project" value="UniProtKB-EC"/>
</dbReference>
<name>A0A076PJT1_COMTE</name>
<evidence type="ECO:0000256" key="4">
    <source>
        <dbReference type="ARBA" id="ARBA00038858"/>
    </source>
</evidence>
<dbReference type="EC" id="5.1.3.14" evidence="4"/>
<dbReference type="InterPro" id="IPR029767">
    <property type="entry name" value="WecB-like"/>
</dbReference>
<gene>
    <name evidence="7" type="ORF">O987_03935</name>
</gene>
<dbReference type="SUPFAM" id="SSF53756">
    <property type="entry name" value="UDP-Glycosyltransferase/glycogen phosphorylase"/>
    <property type="match status" value="1"/>
</dbReference>
<organism evidence="7 8">
    <name type="scientific">Comamonas testosteroni TK102</name>
    <dbReference type="NCBI Taxonomy" id="1392005"/>
    <lineage>
        <taxon>Bacteria</taxon>
        <taxon>Pseudomonadati</taxon>
        <taxon>Pseudomonadota</taxon>
        <taxon>Betaproteobacteria</taxon>
        <taxon>Burkholderiales</taxon>
        <taxon>Comamonadaceae</taxon>
        <taxon>Comamonas</taxon>
    </lineage>
</organism>
<dbReference type="Gene3D" id="3.40.50.2000">
    <property type="entry name" value="Glycogen Phosphorylase B"/>
    <property type="match status" value="2"/>
</dbReference>
<evidence type="ECO:0000256" key="5">
    <source>
        <dbReference type="RuleBase" id="RU003513"/>
    </source>
</evidence>
<accession>A0A076PJT1</accession>
<dbReference type="RefSeq" id="WP_043370909.1">
    <property type="nucleotide sequence ID" value="NZ_CP006704.1"/>
</dbReference>
<feature type="domain" description="UDP-N-acetylglucosamine 2-epimerase" evidence="6">
    <location>
        <begin position="36"/>
        <end position="365"/>
    </location>
</feature>
<comment type="similarity">
    <text evidence="3 5">Belongs to the UDP-N-acetylglucosamine 2-epimerase family.</text>
</comment>
<dbReference type="NCBIfam" id="TIGR00236">
    <property type="entry name" value="wecB"/>
    <property type="match status" value="1"/>
</dbReference>
<keyword evidence="1 5" id="KW-0413">Isomerase</keyword>
<dbReference type="AlphaFoldDB" id="A0A076PJT1"/>
<evidence type="ECO:0000313" key="7">
    <source>
        <dbReference type="EMBL" id="AIJ44956.1"/>
    </source>
</evidence>
<dbReference type="InterPro" id="IPR003331">
    <property type="entry name" value="UDP_GlcNAc_Epimerase_2_dom"/>
</dbReference>
<dbReference type="HOGENOM" id="CLU_041674_1_0_4"/>
<reference evidence="7 8" key="1">
    <citation type="journal article" date="2014" name="Genome Announc.">
        <title>Complete Genome Sequence of Polychlorinated Biphenyl Degrader Comamonas testosteroni TK102 (NBRC 109938).</title>
        <authorList>
            <person name="Fukuda K."/>
            <person name="Hosoyama A."/>
            <person name="Tsuchikane K."/>
            <person name="Ohji S."/>
            <person name="Yamazoe A."/>
            <person name="Fujita N."/>
            <person name="Shintani M."/>
            <person name="Kimbara K."/>
        </authorList>
    </citation>
    <scope>NUCLEOTIDE SEQUENCE [LARGE SCALE GENOMIC DNA]</scope>
    <source>
        <strain evidence="7">TK102</strain>
    </source>
</reference>
<dbReference type="CDD" id="cd03786">
    <property type="entry name" value="GTB_UDP-GlcNAc_2-Epimerase"/>
    <property type="match status" value="1"/>
</dbReference>
<dbReference type="KEGG" id="ctes:O987_03935"/>
<dbReference type="Proteomes" id="UP000028782">
    <property type="component" value="Chromosome"/>
</dbReference>
<sequence length="393" mass="43763">MNQDSGTLRAQPDIAQLLIVSGTRPEIIKLAPVYHALKQSPWARPIWLHTGQHGDMAAQMLECFHIQPDHVLQRQGSSLLEFATGCRTQLESVLMETACEAVIVQGDTESAFQGALAGFYRKVPVVHVEAGLRTYNLHRPFPEEGLRQMIGRIASLHLAPTLRAQQALERENVATENIELTGNTVVDAQLWASQHHHIQRRMQGRGHILVTMHRRENWGPDVDHVCEAIADIAREFPQVPVLFPVHLNPVVKEPVHRLLGGLPNIKLTEPLDYLAMQQALADAWLVLTDSGGLQEEAPTFKVPVLVLRDETERPEVLEAGCAALVGADRSKIVQSVRQLMHDDAAYRHMQASSNPFGDGTAAQRTEKRLQQMLRPEHAGLAQQARERTPHVLA</sequence>
<protein>
    <recommendedName>
        <fullName evidence="4">UDP-N-acetylglucosamine 2-epimerase (non-hydrolyzing)</fullName>
        <ecNumber evidence="4">5.1.3.14</ecNumber>
    </recommendedName>
</protein>
<comment type="catalytic activity">
    <reaction evidence="2">
        <text>UDP-N-acetyl-alpha-D-glucosamine = UDP-N-acetyl-alpha-D-mannosamine</text>
        <dbReference type="Rhea" id="RHEA:17213"/>
        <dbReference type="ChEBI" id="CHEBI:57705"/>
        <dbReference type="ChEBI" id="CHEBI:68623"/>
        <dbReference type="EC" id="5.1.3.14"/>
    </reaction>
</comment>
<evidence type="ECO:0000259" key="6">
    <source>
        <dbReference type="Pfam" id="PF02350"/>
    </source>
</evidence>
<evidence type="ECO:0000256" key="2">
    <source>
        <dbReference type="ARBA" id="ARBA00036080"/>
    </source>
</evidence>